<feature type="coiled-coil region" evidence="1">
    <location>
        <begin position="144"/>
        <end position="231"/>
    </location>
</feature>
<dbReference type="Proteomes" id="UP001295684">
    <property type="component" value="Unassembled WGS sequence"/>
</dbReference>
<keyword evidence="1" id="KW-0175">Coiled coil</keyword>
<dbReference type="AlphaFoldDB" id="A0AAD1XMG9"/>
<name>A0AAD1XMG9_EUPCR</name>
<protein>
    <submittedName>
        <fullName evidence="2">Uncharacterized protein</fullName>
    </submittedName>
</protein>
<comment type="caution">
    <text evidence="2">The sequence shown here is derived from an EMBL/GenBank/DDBJ whole genome shotgun (WGS) entry which is preliminary data.</text>
</comment>
<feature type="coiled-coil region" evidence="1">
    <location>
        <begin position="36"/>
        <end position="63"/>
    </location>
</feature>
<proteinExistence type="predicted"/>
<sequence>MEFQVNSQLEGDHSEEIDIQVNTYGEGEIDLTYEGEGDLEYQIQGLEQEVEDLRYELKRDDETKDLIDKHNELRKILDQIKPERYIDEDAQIESLEIKDQISMLKVEETMWENRILKIQTNPSFSYDKEKVNPEVISSVGDTLNRRLASSTSAYKDQIEDLQRKVRTKETEINDKFIIYQRLQRELAELETQYSEQKSHLDNALFEKQQEIEKLKDRERGLQAQIQKKQENIAGCKLF</sequence>
<evidence type="ECO:0000313" key="2">
    <source>
        <dbReference type="EMBL" id="CAI2375390.1"/>
    </source>
</evidence>
<dbReference type="EMBL" id="CAMPGE010016864">
    <property type="protein sequence ID" value="CAI2375390.1"/>
    <property type="molecule type" value="Genomic_DNA"/>
</dbReference>
<keyword evidence="3" id="KW-1185">Reference proteome</keyword>
<reference evidence="2" key="1">
    <citation type="submission" date="2023-07" db="EMBL/GenBank/DDBJ databases">
        <authorList>
            <consortium name="AG Swart"/>
            <person name="Singh M."/>
            <person name="Singh A."/>
            <person name="Seah K."/>
            <person name="Emmerich C."/>
        </authorList>
    </citation>
    <scope>NUCLEOTIDE SEQUENCE</scope>
    <source>
        <strain evidence="2">DP1</strain>
    </source>
</reference>
<accession>A0AAD1XMG9</accession>
<organism evidence="2 3">
    <name type="scientific">Euplotes crassus</name>
    <dbReference type="NCBI Taxonomy" id="5936"/>
    <lineage>
        <taxon>Eukaryota</taxon>
        <taxon>Sar</taxon>
        <taxon>Alveolata</taxon>
        <taxon>Ciliophora</taxon>
        <taxon>Intramacronucleata</taxon>
        <taxon>Spirotrichea</taxon>
        <taxon>Hypotrichia</taxon>
        <taxon>Euplotida</taxon>
        <taxon>Euplotidae</taxon>
        <taxon>Moneuplotes</taxon>
    </lineage>
</organism>
<evidence type="ECO:0000313" key="3">
    <source>
        <dbReference type="Proteomes" id="UP001295684"/>
    </source>
</evidence>
<evidence type="ECO:0000256" key="1">
    <source>
        <dbReference type="SAM" id="Coils"/>
    </source>
</evidence>
<gene>
    <name evidence="2" type="ORF">ECRASSUSDP1_LOCUS16752</name>
</gene>